<name>A0A2U8VQJ7_9HYPH</name>
<dbReference type="RefSeq" id="WP_109950895.1">
    <property type="nucleotide sequence ID" value="NZ_CP029551.1"/>
</dbReference>
<sequence length="184" mass="20035">MSARPQKLADSETTSLRQQGGKIVKQLREIIGYSQTDFALHAGSTKVFVSMVETGRSRIPPSEVAAWAVALRSEPRDFAKMMMRYYDPQTFALLFGDEAEELQQKLQATLDARVDEFPKRGRRAARETASPEPMTALQGQVAGLAEQVQMLARQVEALTRLGTPPVPAKPSIPPAADGAGLPEG</sequence>
<protein>
    <recommendedName>
        <fullName evidence="2">HTH cro/C1-type domain-containing protein</fullName>
    </recommendedName>
</protein>
<feature type="compositionally biased region" description="Pro residues" evidence="1">
    <location>
        <begin position="164"/>
        <end position="173"/>
    </location>
</feature>
<keyword evidence="4" id="KW-1185">Reference proteome</keyword>
<evidence type="ECO:0000313" key="4">
    <source>
        <dbReference type="Proteomes" id="UP000246058"/>
    </source>
</evidence>
<dbReference type="InterPro" id="IPR010982">
    <property type="entry name" value="Lambda_DNA-bd_dom_sf"/>
</dbReference>
<reference evidence="3 4" key="1">
    <citation type="submission" date="2018-05" db="EMBL/GenBank/DDBJ databases">
        <title>Complete Genome Sequence of Methylobacterium sp. 17Sr1-43.</title>
        <authorList>
            <person name="Srinivasan S."/>
        </authorList>
    </citation>
    <scope>NUCLEOTIDE SEQUENCE [LARGE SCALE GENOMIC DNA]</scope>
    <source>
        <strain evidence="3 4">17Sr1-43</strain>
    </source>
</reference>
<dbReference type="GO" id="GO:0003677">
    <property type="term" value="F:DNA binding"/>
    <property type="evidence" value="ECO:0007669"/>
    <property type="project" value="InterPro"/>
</dbReference>
<dbReference type="KEGG" id="meti:DK427_08490"/>
<feature type="domain" description="HTH cro/C1-type" evidence="2">
    <location>
        <begin position="24"/>
        <end position="78"/>
    </location>
</feature>
<dbReference type="CDD" id="cd00093">
    <property type="entry name" value="HTH_XRE"/>
    <property type="match status" value="1"/>
</dbReference>
<gene>
    <name evidence="3" type="ORF">DK427_08490</name>
</gene>
<organism evidence="3 4">
    <name type="scientific">Methylobacterium radiodurans</name>
    <dbReference type="NCBI Taxonomy" id="2202828"/>
    <lineage>
        <taxon>Bacteria</taxon>
        <taxon>Pseudomonadati</taxon>
        <taxon>Pseudomonadota</taxon>
        <taxon>Alphaproteobacteria</taxon>
        <taxon>Hyphomicrobiales</taxon>
        <taxon>Methylobacteriaceae</taxon>
        <taxon>Methylobacterium</taxon>
    </lineage>
</organism>
<dbReference type="AlphaFoldDB" id="A0A2U8VQJ7"/>
<feature type="region of interest" description="Disordered" evidence="1">
    <location>
        <begin position="162"/>
        <end position="184"/>
    </location>
</feature>
<dbReference type="SUPFAM" id="SSF47413">
    <property type="entry name" value="lambda repressor-like DNA-binding domains"/>
    <property type="match status" value="1"/>
</dbReference>
<dbReference type="Gene3D" id="1.10.260.40">
    <property type="entry name" value="lambda repressor-like DNA-binding domains"/>
    <property type="match status" value="1"/>
</dbReference>
<dbReference type="EMBL" id="CP029551">
    <property type="protein sequence ID" value="AWN35780.1"/>
    <property type="molecule type" value="Genomic_DNA"/>
</dbReference>
<evidence type="ECO:0000256" key="1">
    <source>
        <dbReference type="SAM" id="MobiDB-lite"/>
    </source>
</evidence>
<dbReference type="SMART" id="SM00530">
    <property type="entry name" value="HTH_XRE"/>
    <property type="match status" value="1"/>
</dbReference>
<proteinExistence type="predicted"/>
<dbReference type="Pfam" id="PF01381">
    <property type="entry name" value="HTH_3"/>
    <property type="match status" value="1"/>
</dbReference>
<dbReference type="PROSITE" id="PS50943">
    <property type="entry name" value="HTH_CROC1"/>
    <property type="match status" value="1"/>
</dbReference>
<dbReference type="Proteomes" id="UP000246058">
    <property type="component" value="Chromosome"/>
</dbReference>
<dbReference type="InterPro" id="IPR001387">
    <property type="entry name" value="Cro/C1-type_HTH"/>
</dbReference>
<dbReference type="OrthoDB" id="5462911at2"/>
<evidence type="ECO:0000259" key="2">
    <source>
        <dbReference type="PROSITE" id="PS50943"/>
    </source>
</evidence>
<evidence type="ECO:0000313" key="3">
    <source>
        <dbReference type="EMBL" id="AWN35780.1"/>
    </source>
</evidence>
<accession>A0A2U8VQJ7</accession>